<dbReference type="PANTHER" id="PTHR46401:SF2">
    <property type="entry name" value="GLYCOSYLTRANSFERASE WBBK-RELATED"/>
    <property type="match status" value="1"/>
</dbReference>
<evidence type="ECO:0000313" key="3">
    <source>
        <dbReference type="Proteomes" id="UP001501367"/>
    </source>
</evidence>
<keyword evidence="1" id="KW-0808">Transferase</keyword>
<reference evidence="3" key="1">
    <citation type="journal article" date="2019" name="Int. J. Syst. Evol. Microbiol.">
        <title>The Global Catalogue of Microorganisms (GCM) 10K type strain sequencing project: providing services to taxonomists for standard genome sequencing and annotation.</title>
        <authorList>
            <consortium name="The Broad Institute Genomics Platform"/>
            <consortium name="The Broad Institute Genome Sequencing Center for Infectious Disease"/>
            <person name="Wu L."/>
            <person name="Ma J."/>
        </authorList>
    </citation>
    <scope>NUCLEOTIDE SEQUENCE [LARGE SCALE GENOMIC DNA]</scope>
    <source>
        <strain evidence="3">JCM 17336</strain>
    </source>
</reference>
<dbReference type="Pfam" id="PF13692">
    <property type="entry name" value="Glyco_trans_1_4"/>
    <property type="match status" value="1"/>
</dbReference>
<protein>
    <submittedName>
        <fullName evidence="2">Glycosyltransferase family 4 protein</fullName>
    </submittedName>
</protein>
<dbReference type="EMBL" id="BAABDT010000001">
    <property type="protein sequence ID" value="GAA3727036.1"/>
    <property type="molecule type" value="Genomic_DNA"/>
</dbReference>
<comment type="caution">
    <text evidence="2">The sequence shown here is derived from an EMBL/GenBank/DDBJ whole genome shotgun (WGS) entry which is preliminary data.</text>
</comment>
<organism evidence="2 3">
    <name type="scientific">Flavobacterium ginsengisoli</name>
    <dbReference type="NCBI Taxonomy" id="871694"/>
    <lineage>
        <taxon>Bacteria</taxon>
        <taxon>Pseudomonadati</taxon>
        <taxon>Bacteroidota</taxon>
        <taxon>Flavobacteriia</taxon>
        <taxon>Flavobacteriales</taxon>
        <taxon>Flavobacteriaceae</taxon>
        <taxon>Flavobacterium</taxon>
    </lineage>
</organism>
<dbReference type="PANTHER" id="PTHR46401">
    <property type="entry name" value="GLYCOSYLTRANSFERASE WBBK-RELATED"/>
    <property type="match status" value="1"/>
</dbReference>
<proteinExistence type="predicted"/>
<gene>
    <name evidence="2" type="ORF">GCM10022422_05840</name>
</gene>
<sequence>MKPNKMKQIKKLLIIGFVWPEPKSSAAGGRMMQLISIFKENGFEITFASAAQDSNFMVDLSEFGVIKKSIELNSSSFDDFVAELNPKVVLFDRFMVEEQFGWRVIEKCPKAIRILDTEDVHCLRTARQKAFKENRTFKIQDLLSEEVAKREIASILRCDLSLIISEFEMNVLKDVFKINEDLLFYLPFLVDEMKEEELLKLPSFEERKHFVFIGNFLHEPNWNTVQYLKEAIWPSIKKDFPEAVLEVYGAYPSQKVLQLHQPKNGFYIMGRAEEANEIVKKSRVVLAPIRFGAGLKGKLLEAMQCGTPSATTSIGSEAMHRKLSWNGFIEDDPTDFARKAIALYEDENLWKQSQKNGIEIINKCYQKSNYSSQLLSLVNSLIEDSESHRLHNFMGNLLQHHAFKSTMYMSKWIEAKNK</sequence>
<name>A0ABP7F2L8_9FLAO</name>
<dbReference type="SUPFAM" id="SSF53756">
    <property type="entry name" value="UDP-Glycosyltransferase/glycogen phosphorylase"/>
    <property type="match status" value="1"/>
</dbReference>
<dbReference type="CDD" id="cd03801">
    <property type="entry name" value="GT4_PimA-like"/>
    <property type="match status" value="1"/>
</dbReference>
<keyword evidence="3" id="KW-1185">Reference proteome</keyword>
<evidence type="ECO:0000256" key="1">
    <source>
        <dbReference type="ARBA" id="ARBA00022679"/>
    </source>
</evidence>
<dbReference type="Proteomes" id="UP001501367">
    <property type="component" value="Unassembled WGS sequence"/>
</dbReference>
<accession>A0ABP7F2L8</accession>
<dbReference type="Gene3D" id="3.40.50.2000">
    <property type="entry name" value="Glycogen Phosphorylase B"/>
    <property type="match status" value="1"/>
</dbReference>
<evidence type="ECO:0000313" key="2">
    <source>
        <dbReference type="EMBL" id="GAA3727036.1"/>
    </source>
</evidence>